<organism evidence="2 3">
    <name type="scientific">Bacillus smithii 7_3_47FAA</name>
    <dbReference type="NCBI Taxonomy" id="665952"/>
    <lineage>
        <taxon>Bacteria</taxon>
        <taxon>Bacillati</taxon>
        <taxon>Bacillota</taxon>
        <taxon>Bacilli</taxon>
        <taxon>Bacillales</taxon>
        <taxon>Bacillaceae</taxon>
        <taxon>Bacillus</taxon>
    </lineage>
</organism>
<evidence type="ECO:0000313" key="3">
    <source>
        <dbReference type="Proteomes" id="UP000011747"/>
    </source>
</evidence>
<name>G9QL97_9BACI</name>
<proteinExistence type="predicted"/>
<sequence length="188" mass="22180">MARISFYLQKCYTFCGNQWYYGEGFYFLCSRETFPLKGVSYMKKRAKRIVLPIYLLLFSLLLFGHTQSDRASNESPETTMLSLIEKKDQNSVYVDFKKDLHMHFDHVFLFPPYTVEKEQKKVLGQEWKKIQNIGIANRDDINLLIFVQNGKISNTILLPREYKIKMPRPMNKDYEIPSAVVIEKNADK</sequence>
<reference evidence="2 3" key="1">
    <citation type="submission" date="2011-09" db="EMBL/GenBank/DDBJ databases">
        <title>The Genome Sequence of Bacillus smithii 7_3_47FAA.</title>
        <authorList>
            <consortium name="The Broad Institute Genome Sequencing Platform"/>
            <person name="Earl A."/>
            <person name="Ward D."/>
            <person name="Feldgarden M."/>
            <person name="Gevers D."/>
            <person name="Daigneault M."/>
            <person name="Strauss J."/>
            <person name="Allen-Vercoe E."/>
            <person name="Young S.K."/>
            <person name="Zeng Q."/>
            <person name="Gargeya S."/>
            <person name="Fitzgerald M."/>
            <person name="Haas B."/>
            <person name="Abouelleil A."/>
            <person name="Alvarado L."/>
            <person name="Arachchi H.M."/>
            <person name="Berlin A."/>
            <person name="Brown A."/>
            <person name="Chapman S.B."/>
            <person name="Chen Z."/>
            <person name="Dunbar C."/>
            <person name="Freedman E."/>
            <person name="Gearin G."/>
            <person name="Goldberg J."/>
            <person name="Griggs A."/>
            <person name="Gujja S."/>
            <person name="Heiman D."/>
            <person name="Howarth C."/>
            <person name="Larson L."/>
            <person name="Lui A."/>
            <person name="MacDonald P.J.P."/>
            <person name="Montmayeur A."/>
            <person name="Murphy C."/>
            <person name="Neiman D."/>
            <person name="Pearson M."/>
            <person name="Priest M."/>
            <person name="Roberts A."/>
            <person name="Saif S."/>
            <person name="Shea T."/>
            <person name="Shenoy N."/>
            <person name="Sisk P."/>
            <person name="Stolte C."/>
            <person name="Sykes S."/>
            <person name="Wortman J."/>
            <person name="Nusbaum C."/>
            <person name="Birren B."/>
        </authorList>
    </citation>
    <scope>NUCLEOTIDE SEQUENCE [LARGE SCALE GENOMIC DNA]</scope>
    <source>
        <strain evidence="2 3">7_3_47FAA</strain>
    </source>
</reference>
<keyword evidence="1" id="KW-0472">Membrane</keyword>
<dbReference type="PATRIC" id="fig|665952.3.peg.1811"/>
<keyword evidence="3" id="KW-1185">Reference proteome</keyword>
<dbReference type="EMBL" id="ACWF01000096">
    <property type="protein sequence ID" value="EHL78079.1"/>
    <property type="molecule type" value="Genomic_DNA"/>
</dbReference>
<accession>G9QL97</accession>
<dbReference type="AlphaFoldDB" id="G9QL97"/>
<evidence type="ECO:0000313" key="2">
    <source>
        <dbReference type="EMBL" id="EHL78079.1"/>
    </source>
</evidence>
<dbReference type="Proteomes" id="UP000011747">
    <property type="component" value="Unassembled WGS sequence"/>
</dbReference>
<keyword evidence="1" id="KW-0812">Transmembrane</keyword>
<keyword evidence="1" id="KW-1133">Transmembrane helix</keyword>
<evidence type="ECO:0000256" key="1">
    <source>
        <dbReference type="SAM" id="Phobius"/>
    </source>
</evidence>
<protein>
    <submittedName>
        <fullName evidence="2">Uncharacterized protein</fullName>
    </submittedName>
</protein>
<feature type="transmembrane region" description="Helical" evidence="1">
    <location>
        <begin position="49"/>
        <end position="66"/>
    </location>
</feature>
<dbReference type="HOGENOM" id="CLU_1438444_0_0_9"/>
<comment type="caution">
    <text evidence="2">The sequence shown here is derived from an EMBL/GenBank/DDBJ whole genome shotgun (WGS) entry which is preliminary data.</text>
</comment>
<gene>
    <name evidence="2" type="ORF">HMPREF1015_02907</name>
</gene>